<proteinExistence type="inferred from homology"/>
<evidence type="ECO:0000256" key="4">
    <source>
        <dbReference type="ARBA" id="ARBA00022490"/>
    </source>
</evidence>
<dbReference type="RefSeq" id="WP_131280506.1">
    <property type="nucleotide sequence ID" value="NZ_JBHSLR010000009.1"/>
</dbReference>
<evidence type="ECO:0000256" key="7">
    <source>
        <dbReference type="ARBA" id="ARBA00023015"/>
    </source>
</evidence>
<dbReference type="AlphaFoldDB" id="A0A4Q9V1M9"/>
<dbReference type="InterPro" id="IPR036388">
    <property type="entry name" value="WH-like_DNA-bd_sf"/>
</dbReference>
<dbReference type="InterPro" id="IPR050536">
    <property type="entry name" value="DtxR_MntR_Metal-Reg"/>
</dbReference>
<evidence type="ECO:0000256" key="8">
    <source>
        <dbReference type="ARBA" id="ARBA00023125"/>
    </source>
</evidence>
<dbReference type="GO" id="GO:0046914">
    <property type="term" value="F:transition metal ion binding"/>
    <property type="evidence" value="ECO:0007669"/>
    <property type="project" value="InterPro"/>
</dbReference>
<organism evidence="14 15">
    <name type="scientific">Arcanobacterium bovis</name>
    <dbReference type="NCBI Taxonomy" id="2529275"/>
    <lineage>
        <taxon>Bacteria</taxon>
        <taxon>Bacillati</taxon>
        <taxon>Actinomycetota</taxon>
        <taxon>Actinomycetes</taxon>
        <taxon>Actinomycetales</taxon>
        <taxon>Actinomycetaceae</taxon>
        <taxon>Arcanobacterium</taxon>
    </lineage>
</organism>
<comment type="similarity">
    <text evidence="2">Belongs to the DtxR/MntR family.</text>
</comment>
<dbReference type="EMBL" id="SJDT01000003">
    <property type="protein sequence ID" value="TBW22031.1"/>
    <property type="molecule type" value="Genomic_DNA"/>
</dbReference>
<comment type="subunit">
    <text evidence="3">Homodimer.</text>
</comment>
<evidence type="ECO:0000313" key="15">
    <source>
        <dbReference type="Proteomes" id="UP000293036"/>
    </source>
</evidence>
<keyword evidence="8" id="KW-0238">DNA-binding</keyword>
<dbReference type="InterPro" id="IPR038157">
    <property type="entry name" value="FeoA_core_dom"/>
</dbReference>
<keyword evidence="11" id="KW-0464">Manganese</keyword>
<evidence type="ECO:0000256" key="1">
    <source>
        <dbReference type="ARBA" id="ARBA00004496"/>
    </source>
</evidence>
<dbReference type="OrthoDB" id="9791355at2"/>
<evidence type="ECO:0000256" key="2">
    <source>
        <dbReference type="ARBA" id="ARBA00007871"/>
    </source>
</evidence>
<dbReference type="InterPro" id="IPR022689">
    <property type="entry name" value="Iron_dep_repressor"/>
</dbReference>
<dbReference type="InterPro" id="IPR036421">
    <property type="entry name" value="Fe_dep_repressor_sf"/>
</dbReference>
<evidence type="ECO:0000256" key="12">
    <source>
        <dbReference type="ARBA" id="ARBA00032593"/>
    </source>
</evidence>
<keyword evidence="5" id="KW-0678">Repressor</keyword>
<comment type="caution">
    <text evidence="14">The sequence shown here is derived from an EMBL/GenBank/DDBJ whole genome shotgun (WGS) entry which is preliminary data.</text>
</comment>
<sequence>MNLSASHEDYLKAIWMISERNSGHVAPKDIAQQLSLSPSTVSEGIKRLVTMGLVLHDRYGDVTLTPDGQMIGVEMVRKHRLIETFLVEELGYAWEEVHTEAESLEHAVSDFFITRIDELLGFPTQDPHGDPIPRADGTTAAICAESLAQQPIGITGEVVRVADHDPELLTYVAHIGLVPGAIVTIAERATTLGLMSVTVNAQVIQLPLAVAEQIWVSPLPTNQNSSH</sequence>
<dbReference type="SUPFAM" id="SSF46785">
    <property type="entry name" value="Winged helix' DNA-binding domain"/>
    <property type="match status" value="1"/>
</dbReference>
<evidence type="ECO:0000256" key="5">
    <source>
        <dbReference type="ARBA" id="ARBA00022491"/>
    </source>
</evidence>
<evidence type="ECO:0000256" key="11">
    <source>
        <dbReference type="ARBA" id="ARBA00023211"/>
    </source>
</evidence>
<dbReference type="SMART" id="SM00899">
    <property type="entry name" value="FeoA"/>
    <property type="match status" value="1"/>
</dbReference>
<dbReference type="GO" id="GO:0003677">
    <property type="term" value="F:DNA binding"/>
    <property type="evidence" value="ECO:0007669"/>
    <property type="project" value="UniProtKB-KW"/>
</dbReference>
<dbReference type="SUPFAM" id="SSF50037">
    <property type="entry name" value="C-terminal domain of transcriptional repressors"/>
    <property type="match status" value="1"/>
</dbReference>
<dbReference type="Pfam" id="PF04023">
    <property type="entry name" value="FeoA"/>
    <property type="match status" value="1"/>
</dbReference>
<reference evidence="14 15" key="1">
    <citation type="submission" date="2019-02" db="EMBL/GenBank/DDBJ databases">
        <title>Arcanobacterium bovis sp. nov., isolated from the milk of a cow with mastitis.</title>
        <authorList>
            <person name="Sammra O."/>
            <person name="Foster G."/>
            <person name="Hassan A."/>
            <person name="Alssahen M."/>
            <person name="Laemmler C."/>
            <person name="Borowiak M."/>
            <person name="Malorny B."/>
            <person name="Abdulmawjood A."/>
        </authorList>
    </citation>
    <scope>NUCLEOTIDE SEQUENCE [LARGE SCALE GENOMIC DNA]</scope>
    <source>
        <strain evidence="14 15">C605018/01/1</strain>
    </source>
</reference>
<keyword evidence="10" id="KW-0804">Transcription</keyword>
<comment type="subcellular location">
    <subcellularLocation>
        <location evidence="1">Cytoplasm</location>
    </subcellularLocation>
</comment>
<evidence type="ECO:0000256" key="10">
    <source>
        <dbReference type="ARBA" id="ARBA00023163"/>
    </source>
</evidence>
<evidence type="ECO:0000313" key="14">
    <source>
        <dbReference type="EMBL" id="TBW22031.1"/>
    </source>
</evidence>
<dbReference type="InterPro" id="IPR001367">
    <property type="entry name" value="Fe_dep_repressor"/>
</dbReference>
<dbReference type="Gene3D" id="2.30.30.90">
    <property type="match status" value="1"/>
</dbReference>
<feature type="domain" description="HTH dtxR-type" evidence="13">
    <location>
        <begin position="3"/>
        <end position="65"/>
    </location>
</feature>
<dbReference type="Pfam" id="PF01325">
    <property type="entry name" value="Fe_dep_repress"/>
    <property type="match status" value="1"/>
</dbReference>
<name>A0A4Q9V1M9_9ACTO</name>
<keyword evidence="6" id="KW-0408">Iron</keyword>
<dbReference type="Proteomes" id="UP000293036">
    <property type="component" value="Unassembled WGS sequence"/>
</dbReference>
<dbReference type="Gene3D" id="1.10.60.10">
    <property type="entry name" value="Iron dependent repressor, metal binding and dimerisation domain"/>
    <property type="match status" value="1"/>
</dbReference>
<evidence type="ECO:0000256" key="3">
    <source>
        <dbReference type="ARBA" id="ARBA00011738"/>
    </source>
</evidence>
<dbReference type="PANTHER" id="PTHR33238:SF11">
    <property type="entry name" value="TRANSCRIPTIONAL REGULATOR MNTR"/>
    <property type="match status" value="1"/>
</dbReference>
<dbReference type="GO" id="GO:0045892">
    <property type="term" value="P:negative regulation of DNA-templated transcription"/>
    <property type="evidence" value="ECO:0007669"/>
    <property type="project" value="TreeGrafter"/>
</dbReference>
<dbReference type="Gene3D" id="1.10.10.10">
    <property type="entry name" value="Winged helix-like DNA-binding domain superfamily/Winged helix DNA-binding domain"/>
    <property type="match status" value="1"/>
</dbReference>
<evidence type="ECO:0000256" key="6">
    <source>
        <dbReference type="ARBA" id="ARBA00023004"/>
    </source>
</evidence>
<dbReference type="FunFam" id="1.10.60.10:FF:000004">
    <property type="entry name" value="DtxR family transcriptional regulator"/>
    <property type="match status" value="1"/>
</dbReference>
<evidence type="ECO:0000259" key="13">
    <source>
        <dbReference type="PROSITE" id="PS50944"/>
    </source>
</evidence>
<accession>A0A4Q9V1M9</accession>
<dbReference type="GO" id="GO:0003700">
    <property type="term" value="F:DNA-binding transcription factor activity"/>
    <property type="evidence" value="ECO:0007669"/>
    <property type="project" value="InterPro"/>
</dbReference>
<keyword evidence="4" id="KW-0963">Cytoplasm</keyword>
<dbReference type="GO" id="GO:0005737">
    <property type="term" value="C:cytoplasm"/>
    <property type="evidence" value="ECO:0007669"/>
    <property type="project" value="UniProtKB-SubCell"/>
</dbReference>
<dbReference type="InterPro" id="IPR036390">
    <property type="entry name" value="WH_DNA-bd_sf"/>
</dbReference>
<gene>
    <name evidence="14" type="ORF">EZJ44_04120</name>
</gene>
<dbReference type="Pfam" id="PF02742">
    <property type="entry name" value="Fe_dep_repr_C"/>
    <property type="match status" value="1"/>
</dbReference>
<evidence type="ECO:0000256" key="9">
    <source>
        <dbReference type="ARBA" id="ARBA00023159"/>
    </source>
</evidence>
<dbReference type="PROSITE" id="PS50944">
    <property type="entry name" value="HTH_DTXR"/>
    <property type="match status" value="1"/>
</dbReference>
<protein>
    <recommendedName>
        <fullName evidence="12">Manganese transport regulator</fullName>
    </recommendedName>
</protein>
<dbReference type="SMART" id="SM00529">
    <property type="entry name" value="HTH_DTXR"/>
    <property type="match status" value="1"/>
</dbReference>
<dbReference type="GO" id="GO:0046983">
    <property type="term" value="F:protein dimerization activity"/>
    <property type="evidence" value="ECO:0007669"/>
    <property type="project" value="InterPro"/>
</dbReference>
<dbReference type="InterPro" id="IPR022687">
    <property type="entry name" value="HTH_DTXR"/>
</dbReference>
<keyword evidence="7" id="KW-0805">Transcription regulation</keyword>
<dbReference type="InterPro" id="IPR008988">
    <property type="entry name" value="Transcriptional_repressor_C"/>
</dbReference>
<dbReference type="SUPFAM" id="SSF47979">
    <property type="entry name" value="Iron-dependent repressor protein, dimerization domain"/>
    <property type="match status" value="1"/>
</dbReference>
<dbReference type="InterPro" id="IPR007167">
    <property type="entry name" value="Fe-transptr_FeoA-like"/>
</dbReference>
<keyword evidence="9" id="KW-0010">Activator</keyword>
<dbReference type="PANTHER" id="PTHR33238">
    <property type="entry name" value="IRON (METAL) DEPENDENT REPRESSOR, DTXR FAMILY"/>
    <property type="match status" value="1"/>
</dbReference>
<keyword evidence="15" id="KW-1185">Reference proteome</keyword>